<organism evidence="2 3">
    <name type="scientific">Methylorubrum extorquens</name>
    <name type="common">Methylobacterium dichloromethanicum</name>
    <name type="synonym">Methylobacterium extorquens</name>
    <dbReference type="NCBI Taxonomy" id="408"/>
    <lineage>
        <taxon>Bacteria</taxon>
        <taxon>Pseudomonadati</taxon>
        <taxon>Pseudomonadota</taxon>
        <taxon>Alphaproteobacteria</taxon>
        <taxon>Hyphomicrobiales</taxon>
        <taxon>Methylobacteriaceae</taxon>
        <taxon>Methylorubrum</taxon>
    </lineage>
</organism>
<sequence length="91" mass="9918">MRSRGKRRPLDGPSRPVPPHGSPEMPAGMAASHLVVTKETRRRRRALVRLHAPEAARGDVATDAEPSDSPRPAAAQRWARLGDLPASTWVL</sequence>
<dbReference type="AlphaFoldDB" id="A0A2N9AM54"/>
<protein>
    <submittedName>
        <fullName evidence="2">Uncharacterized protein</fullName>
    </submittedName>
</protein>
<dbReference type="EMBL" id="LT962688">
    <property type="protein sequence ID" value="SOR28240.1"/>
    <property type="molecule type" value="Genomic_DNA"/>
</dbReference>
<evidence type="ECO:0000256" key="1">
    <source>
        <dbReference type="SAM" id="MobiDB-lite"/>
    </source>
</evidence>
<accession>A0A2N9AM54</accession>
<gene>
    <name evidence="2" type="ORF">TK0001_1638</name>
</gene>
<feature type="region of interest" description="Disordered" evidence="1">
    <location>
        <begin position="1"/>
        <end position="74"/>
    </location>
</feature>
<proteinExistence type="predicted"/>
<evidence type="ECO:0000313" key="3">
    <source>
        <dbReference type="Proteomes" id="UP000233769"/>
    </source>
</evidence>
<evidence type="ECO:0000313" key="2">
    <source>
        <dbReference type="EMBL" id="SOR28240.1"/>
    </source>
</evidence>
<name>A0A2N9AM54_METEX</name>
<reference evidence="3" key="1">
    <citation type="submission" date="2017-10" db="EMBL/GenBank/DDBJ databases">
        <authorList>
            <person name="Regsiter A."/>
            <person name="William W."/>
        </authorList>
    </citation>
    <scope>NUCLEOTIDE SEQUENCE [LARGE SCALE GENOMIC DNA]</scope>
</reference>
<dbReference type="Proteomes" id="UP000233769">
    <property type="component" value="Chromosome tk0001"/>
</dbReference>